<dbReference type="SUPFAM" id="SSF64496">
    <property type="entry name" value="DNA-binding domain of intron-encoded endonucleases"/>
    <property type="match status" value="1"/>
</dbReference>
<dbReference type="InterPro" id="IPR003647">
    <property type="entry name" value="Intron_nuc_1_rpt"/>
</dbReference>
<feature type="domain" description="Nuclease-associated modular DNA-binding 1" evidence="1">
    <location>
        <begin position="133"/>
        <end position="165"/>
    </location>
</feature>
<dbReference type="GO" id="GO:0016788">
    <property type="term" value="F:hydrolase activity, acting on ester bonds"/>
    <property type="evidence" value="ECO:0007669"/>
    <property type="project" value="InterPro"/>
</dbReference>
<dbReference type="Gene3D" id="3.90.75.20">
    <property type="match status" value="1"/>
</dbReference>
<evidence type="ECO:0000259" key="2">
    <source>
        <dbReference type="Pfam" id="PF07463"/>
    </source>
</evidence>
<feature type="domain" description="HNH nuclease" evidence="3">
    <location>
        <begin position="68"/>
        <end position="110"/>
    </location>
</feature>
<gene>
    <name evidence="4" type="ORF">EI998_03070</name>
</gene>
<keyword evidence="4" id="KW-0378">Hydrolase</keyword>
<comment type="caution">
    <text evidence="4">The sequence shown here is derived from an EMBL/GenBank/DDBJ whole genome shotgun (WGS) entry which is preliminary data.</text>
</comment>
<keyword evidence="4" id="KW-0540">Nuclease</keyword>
<proteinExistence type="predicted"/>
<evidence type="ECO:0000259" key="1">
    <source>
        <dbReference type="Pfam" id="PF07453"/>
    </source>
</evidence>
<dbReference type="InterPro" id="IPR044925">
    <property type="entry name" value="His-Me_finger_sf"/>
</dbReference>
<dbReference type="Pfam" id="PF07463">
    <property type="entry name" value="NUMOD4"/>
    <property type="match status" value="1"/>
</dbReference>
<protein>
    <submittedName>
        <fullName evidence="4">Endonuclease</fullName>
    </submittedName>
</protein>
<keyword evidence="4" id="KW-0255">Endonuclease</keyword>
<dbReference type="InterPro" id="IPR036388">
    <property type="entry name" value="WH-like_DNA-bd_sf"/>
</dbReference>
<accession>A0A426THA0</accession>
<dbReference type="Pfam" id="PF13392">
    <property type="entry name" value="HNH_3"/>
    <property type="match status" value="1"/>
</dbReference>
<evidence type="ECO:0000313" key="4">
    <source>
        <dbReference type="EMBL" id="RRR54270.1"/>
    </source>
</evidence>
<dbReference type="Proteomes" id="UP000274117">
    <property type="component" value="Unassembled WGS sequence"/>
</dbReference>
<evidence type="ECO:0000259" key="3">
    <source>
        <dbReference type="Pfam" id="PF13392"/>
    </source>
</evidence>
<dbReference type="EMBL" id="RSDO01000004">
    <property type="protein sequence ID" value="RRR54270.1"/>
    <property type="molecule type" value="Genomic_DNA"/>
</dbReference>
<reference evidence="4 5" key="2">
    <citation type="submission" date="2018-12" db="EMBL/GenBank/DDBJ databases">
        <title>Whole-genome sequences of fifteen clinical Streptococcus suis strains isolated from pigs between 2006 and 2018.</title>
        <authorList>
            <person name="Stevens M.J.A."/>
            <person name="Cernela N."/>
            <person name="Spoerry Serrano N."/>
            <person name="Schmitt S."/>
            <person name="Schrenzel J."/>
            <person name="Stephan R."/>
        </authorList>
    </citation>
    <scope>NUCLEOTIDE SEQUENCE [LARGE SCALE GENOMIC DNA]</scope>
    <source>
        <strain evidence="4 5">PP422</strain>
    </source>
</reference>
<sequence>MSKEIWKDVIGYEGSYQVSNLGRVKSVSREIFNRGVRQKIKERILKPCNKGGYLFVTLSQFGKLKTFAVHRLVAITFLPNPENKPQVNHLDENPLNNRLTNLAWATANENCNYGNRNKRVFKVGVVKPRSVSMYSIEGELLHIFSSIAEASNFLGKSPSCISACAGGKRKKAHGYIWKYT</sequence>
<dbReference type="AlphaFoldDB" id="A0A426THA0"/>
<dbReference type="Pfam" id="PF07453">
    <property type="entry name" value="NUMOD1"/>
    <property type="match status" value="1"/>
</dbReference>
<dbReference type="InterPro" id="IPR010902">
    <property type="entry name" value="NUMOD4"/>
</dbReference>
<name>A0A426THA0_STRSU</name>
<dbReference type="SMART" id="SM00497">
    <property type="entry name" value="IENR1"/>
    <property type="match status" value="1"/>
</dbReference>
<dbReference type="Gene3D" id="1.10.10.10">
    <property type="entry name" value="Winged helix-like DNA-binding domain superfamily/Winged helix DNA-binding domain"/>
    <property type="match status" value="1"/>
</dbReference>
<dbReference type="SUPFAM" id="SSF54060">
    <property type="entry name" value="His-Me finger endonucleases"/>
    <property type="match status" value="1"/>
</dbReference>
<feature type="domain" description="NUMOD4" evidence="2">
    <location>
        <begin position="4"/>
        <end position="59"/>
    </location>
</feature>
<dbReference type="InterPro" id="IPR003615">
    <property type="entry name" value="HNH_nuc"/>
</dbReference>
<organism evidence="4 5">
    <name type="scientific">Streptococcus suis</name>
    <dbReference type="NCBI Taxonomy" id="1307"/>
    <lineage>
        <taxon>Bacteria</taxon>
        <taxon>Bacillati</taxon>
        <taxon>Bacillota</taxon>
        <taxon>Bacilli</taxon>
        <taxon>Lactobacillales</taxon>
        <taxon>Streptococcaceae</taxon>
        <taxon>Streptococcus</taxon>
    </lineage>
</organism>
<evidence type="ECO:0000313" key="5">
    <source>
        <dbReference type="Proteomes" id="UP000274117"/>
    </source>
</evidence>
<dbReference type="GO" id="GO:0004519">
    <property type="term" value="F:endonuclease activity"/>
    <property type="evidence" value="ECO:0007669"/>
    <property type="project" value="UniProtKB-KW"/>
</dbReference>
<dbReference type="InterPro" id="IPR010896">
    <property type="entry name" value="NUMOD1"/>
</dbReference>
<reference evidence="4 5" key="1">
    <citation type="submission" date="2018-11" db="EMBL/GenBank/DDBJ databases">
        <authorList>
            <person name="Stevens M.J."/>
            <person name="Cernela N."/>
            <person name="Spoerry Serrano N."/>
            <person name="Schmitt S."/>
            <person name="Schrenzel J."/>
            <person name="Stephan R."/>
        </authorList>
    </citation>
    <scope>NUCLEOTIDE SEQUENCE [LARGE SCALE GENOMIC DNA]</scope>
    <source>
        <strain evidence="4 5">PP422</strain>
    </source>
</reference>